<dbReference type="GO" id="GO:0008270">
    <property type="term" value="F:zinc ion binding"/>
    <property type="evidence" value="ECO:0007669"/>
    <property type="project" value="UniProtKB-KW"/>
</dbReference>
<reference evidence="4" key="2">
    <citation type="submission" date="2006-08" db="EMBL/GenBank/DDBJ databases">
        <authorList>
            <person name="Childs K."/>
        </authorList>
    </citation>
    <scope>NUCLEOTIDE SEQUENCE</scope>
</reference>
<evidence type="ECO:0000259" key="3">
    <source>
        <dbReference type="PROSITE" id="PS50158"/>
    </source>
</evidence>
<feature type="domain" description="CCHC-type" evidence="3">
    <location>
        <begin position="435"/>
        <end position="450"/>
    </location>
</feature>
<dbReference type="InterPro" id="IPR004332">
    <property type="entry name" value="Transposase_MuDR"/>
</dbReference>
<dbReference type="AlphaFoldDB" id="Q7XA28"/>
<sequence length="558" mass="64553">MAKIPSNTQEEVCDASDDELMSLQGDSDDDNSKRFIVFNAKRDLEDPKFEFTLSMIFSSSKEFKWAAEGSAVMMKKDIKFKKNESSRARAICKVLNCKWFIYASKANEDEPFMIKTIGPDHSCGNQRENKTIDSEFSTKKYADEFKINPSWGVKEFQAHVMRKHSCTLSRYQSYRAKKKALNLITGTKKEQFDMLWDYCAELRRSNPGTTWFDGCHLKGCQKGGQLLIAVGIDANNNMNPVAFAIVEGELKETWGCVLLPARDQHILTIRQSIRIYMMLRLQKNRDKMINHSHIICPRILLKLEKNKDKVAECIAIKSDAFHYQIKDIHLGLFSVDLMERTCSSIWIKKDEPEKYVHECYTVEQYMKSYYPSILPINSSKQWSKTGVEPPLPPIYKAQPGRPRKLRKRGNDETTQKESDSENGTLLKASRKGKKKCELCGKTGHNSRKCPILIITNQSEVQQQQVHQEVSKEGSSILNNETEPRAQPQIPPRSSAFILEEINEHSREGQGHISFREWENNMSHCQAYRRRSLKRARELEIEHMLRRKMFLKYKPNIST</sequence>
<dbReference type="InterPro" id="IPR001878">
    <property type="entry name" value="Znf_CCHC"/>
</dbReference>
<keyword evidence="1" id="KW-0479">Metal-binding</keyword>
<reference evidence="4" key="1">
    <citation type="journal article" date="2003" name="Proc. Natl. Acad. Sci. U.S.A.">
        <title>Gene RB cloned from Solanum bulbocastanum confers broad spectrum resistance to potato late blight.</title>
        <authorList>
            <person name="Song J."/>
            <person name="Bradeen J.M."/>
            <person name="Naess S.K."/>
            <person name="Raasch J.A."/>
            <person name="Wielgus S.M."/>
            <person name="Haberlach G.T."/>
            <person name="Liu J."/>
            <person name="Kuang H."/>
            <person name="Austin-Phillips S."/>
            <person name="Buell C.R."/>
            <person name="Helgeson J.P."/>
            <person name="Jiang J."/>
        </authorList>
    </citation>
    <scope>NUCLEOTIDE SEQUENCE</scope>
</reference>
<feature type="compositionally biased region" description="Basic and acidic residues" evidence="2">
    <location>
        <begin position="408"/>
        <end position="419"/>
    </location>
</feature>
<name>Q7XA28_SOLBU</name>
<dbReference type="GO" id="GO:0003676">
    <property type="term" value="F:nucleic acid binding"/>
    <property type="evidence" value="ECO:0007669"/>
    <property type="project" value="InterPro"/>
</dbReference>
<evidence type="ECO:0000256" key="1">
    <source>
        <dbReference type="PROSITE-ProRule" id="PRU00047"/>
    </source>
</evidence>
<feature type="compositionally biased region" description="Polar residues" evidence="2">
    <location>
        <begin position="1"/>
        <end position="10"/>
    </location>
</feature>
<dbReference type="Pfam" id="PF03108">
    <property type="entry name" value="DBD_Tnp_Mut"/>
    <property type="match status" value="1"/>
</dbReference>
<accession>Q7XA28</accession>
<feature type="region of interest" description="Disordered" evidence="2">
    <location>
        <begin position="381"/>
        <end position="427"/>
    </location>
</feature>
<dbReference type="PROSITE" id="PS50158">
    <property type="entry name" value="ZF_CCHC"/>
    <property type="match status" value="1"/>
</dbReference>
<dbReference type="InterPro" id="IPR036875">
    <property type="entry name" value="Znf_CCHC_sf"/>
</dbReference>
<keyword evidence="1" id="KW-0862">Zinc</keyword>
<dbReference type="PANTHER" id="PTHR31973">
    <property type="entry name" value="POLYPROTEIN, PUTATIVE-RELATED"/>
    <property type="match status" value="1"/>
</dbReference>
<evidence type="ECO:0000313" key="4">
    <source>
        <dbReference type="EMBL" id="AAP45178.2"/>
    </source>
</evidence>
<dbReference type="PANTHER" id="PTHR31973:SF191">
    <property type="entry name" value="OS05G0489400 PROTEIN"/>
    <property type="match status" value="1"/>
</dbReference>
<dbReference type="EMBL" id="AY303171">
    <property type="protein sequence ID" value="AAP45178.2"/>
    <property type="molecule type" value="Genomic_DNA"/>
</dbReference>
<gene>
    <name evidence="4" type="ORF">SBB1_14t00006</name>
</gene>
<protein>
    <submittedName>
        <fullName evidence="4">Zinc knuckle family protein</fullName>
    </submittedName>
</protein>
<feature type="compositionally biased region" description="Acidic residues" evidence="2">
    <location>
        <begin position="11"/>
        <end position="20"/>
    </location>
</feature>
<proteinExistence type="predicted"/>
<evidence type="ECO:0000256" key="2">
    <source>
        <dbReference type="SAM" id="MobiDB-lite"/>
    </source>
</evidence>
<feature type="region of interest" description="Disordered" evidence="2">
    <location>
        <begin position="1"/>
        <end position="27"/>
    </location>
</feature>
<organism evidence="4">
    <name type="scientific">Solanum bulbocastanum</name>
    <name type="common">Wild potato</name>
    <dbReference type="NCBI Taxonomy" id="147425"/>
    <lineage>
        <taxon>Eukaryota</taxon>
        <taxon>Viridiplantae</taxon>
        <taxon>Streptophyta</taxon>
        <taxon>Embryophyta</taxon>
        <taxon>Tracheophyta</taxon>
        <taxon>Spermatophyta</taxon>
        <taxon>Magnoliopsida</taxon>
        <taxon>eudicotyledons</taxon>
        <taxon>Gunneridae</taxon>
        <taxon>Pentapetalae</taxon>
        <taxon>asterids</taxon>
        <taxon>lamiids</taxon>
        <taxon>Solanales</taxon>
        <taxon>Solanaceae</taxon>
        <taxon>Solanoideae</taxon>
        <taxon>Solaneae</taxon>
        <taxon>Solanum</taxon>
    </lineage>
</organism>
<keyword evidence="1" id="KW-0863">Zinc-finger</keyword>
<dbReference type="SUPFAM" id="SSF57756">
    <property type="entry name" value="Retrovirus zinc finger-like domains"/>
    <property type="match status" value="1"/>
</dbReference>